<dbReference type="PANTHER" id="PTHR43156:SF2">
    <property type="entry name" value="STAGE II SPORULATION PROTEIN E"/>
    <property type="match status" value="1"/>
</dbReference>
<dbReference type="SMART" id="SM00331">
    <property type="entry name" value="PP2C_SIG"/>
    <property type="match status" value="1"/>
</dbReference>
<dbReference type="eggNOG" id="COG2172">
    <property type="taxonomic scope" value="Bacteria"/>
</dbReference>
<dbReference type="Gene3D" id="3.40.50.2300">
    <property type="match status" value="1"/>
</dbReference>
<dbReference type="InterPro" id="IPR003594">
    <property type="entry name" value="HATPase_dom"/>
</dbReference>
<keyword evidence="1" id="KW-0378">Hydrolase</keyword>
<gene>
    <name evidence="4" type="ordered locus">Hbal_2163</name>
</gene>
<comment type="caution">
    <text evidence="2">Lacks conserved residue(s) required for the propagation of feature annotation.</text>
</comment>
<dbReference type="InterPro" id="IPR011006">
    <property type="entry name" value="CheY-like_superfamily"/>
</dbReference>
<dbReference type="InterPro" id="IPR052016">
    <property type="entry name" value="Bact_Sigma-Reg"/>
</dbReference>
<dbReference type="RefSeq" id="WP_015827994.1">
    <property type="nucleotide sequence ID" value="NC_012982.1"/>
</dbReference>
<dbReference type="PANTHER" id="PTHR43156">
    <property type="entry name" value="STAGE II SPORULATION PROTEIN E-RELATED"/>
    <property type="match status" value="1"/>
</dbReference>
<sequence>MPESVFRNLSSVLDVSNILIVSEDIYAQARVGKTLSAGGLECLKFVDSFETASTAIDEEMPDLVILNNDFTVDVIIELCQQLKSILDDNIPVVCYLPRHDQDARLEAFKSGVTEIIIQPSSDGEFILRIRRALERRNLLKQLRRDKVRFQKDLVAAQNMQCDLLQSKETIDAISETRNVEIDTFYEASNMLGGDWWHVMPIDNDRVGLLTFDISGHGVTAAINAFRLQLIILSLKEERRRPAIWMSLLNKELYKILPPEQFASGFYGVYHRRKHELEYVNAGSPTPFVFRDRKSGFDKLQTTGPILGCASEINYESKIEVLAPNDRLFLYSDALYEDFEHPENTLGTDELGELLLKISENQHTGPAFIEAVFEKMVQRTNNKKFDDDLTILSMKVLPPKDMRSYYRTSAVKNCVWIASPSSHVVTEELIEYLYGEYGSSLHVGDKLPAGSEVDFVIVAETHIDRLKLARDHSTEFFSSILISSDRCHDEIADFVLPMDTDFETLKSVSKACRELRLQSHSLREEVSLRKSAIGTINNGEFSFSTLTEARNLSTMLAIACPNADMVAIGLRELMVNAVEHGNLEISSQQKQDLIMSGNWRNEIETRLQDPRYSEREVVIRYSRTAEQITFLIEDEGSGFDFAALDKEQPTGTTYRGRGIALARQLAFPEIEYLGCGNIVRAVINLN</sequence>
<evidence type="ECO:0000259" key="3">
    <source>
        <dbReference type="PROSITE" id="PS50110"/>
    </source>
</evidence>
<dbReference type="InterPro" id="IPR001932">
    <property type="entry name" value="PPM-type_phosphatase-like_dom"/>
</dbReference>
<dbReference type="GO" id="GO:0000160">
    <property type="term" value="P:phosphorelay signal transduction system"/>
    <property type="evidence" value="ECO:0007669"/>
    <property type="project" value="InterPro"/>
</dbReference>
<dbReference type="eggNOG" id="COG3706">
    <property type="taxonomic scope" value="Bacteria"/>
</dbReference>
<accession>C6XM12</accession>
<dbReference type="Pfam" id="PF07228">
    <property type="entry name" value="SpoIIE"/>
    <property type="match status" value="1"/>
</dbReference>
<dbReference type="CDD" id="cd16936">
    <property type="entry name" value="HATPase_RsbW-like"/>
    <property type="match status" value="1"/>
</dbReference>
<dbReference type="Gene3D" id="3.60.40.10">
    <property type="entry name" value="PPM-type phosphatase domain"/>
    <property type="match status" value="1"/>
</dbReference>
<proteinExistence type="predicted"/>
<dbReference type="Gene3D" id="3.30.565.10">
    <property type="entry name" value="Histidine kinase-like ATPase, C-terminal domain"/>
    <property type="match status" value="1"/>
</dbReference>
<dbReference type="eggNOG" id="COG2208">
    <property type="taxonomic scope" value="Bacteria"/>
</dbReference>
<dbReference type="OrthoDB" id="9811749at2"/>
<dbReference type="Pfam" id="PF13581">
    <property type="entry name" value="HATPase_c_2"/>
    <property type="match status" value="1"/>
</dbReference>
<dbReference type="STRING" id="582402.Hbal_2163"/>
<organism evidence="4 5">
    <name type="scientific">Hirschia baltica (strain ATCC 49814 / DSM 5838 / IFAM 1418)</name>
    <dbReference type="NCBI Taxonomy" id="582402"/>
    <lineage>
        <taxon>Bacteria</taxon>
        <taxon>Pseudomonadati</taxon>
        <taxon>Pseudomonadota</taxon>
        <taxon>Alphaproteobacteria</taxon>
        <taxon>Hyphomonadales</taxon>
        <taxon>Hyphomonadaceae</taxon>
        <taxon>Hirschia</taxon>
    </lineage>
</organism>
<dbReference type="EMBL" id="CP001678">
    <property type="protein sequence ID" value="ACT59844.1"/>
    <property type="molecule type" value="Genomic_DNA"/>
</dbReference>
<dbReference type="PROSITE" id="PS50110">
    <property type="entry name" value="RESPONSE_REGULATORY"/>
    <property type="match status" value="1"/>
</dbReference>
<keyword evidence="5" id="KW-1185">Reference proteome</keyword>
<dbReference type="SUPFAM" id="SSF52172">
    <property type="entry name" value="CheY-like"/>
    <property type="match status" value="1"/>
</dbReference>
<reference evidence="5" key="1">
    <citation type="journal article" date="2011" name="J. Bacteriol.">
        <title>Genome sequences of eight morphologically diverse alphaproteobacteria.</title>
        <authorList>
            <consortium name="US DOE Joint Genome Institute"/>
            <person name="Brown P.J."/>
            <person name="Kysela D.T."/>
            <person name="Buechlein A."/>
            <person name="Hemmerich C."/>
            <person name="Brun Y.V."/>
        </authorList>
    </citation>
    <scope>NUCLEOTIDE SEQUENCE [LARGE SCALE GENOMIC DNA]</scope>
    <source>
        <strain evidence="5">ATCC 49814 / DSM 5838 / IFAM 1418</strain>
    </source>
</reference>
<feature type="domain" description="Response regulatory" evidence="3">
    <location>
        <begin position="17"/>
        <end position="133"/>
    </location>
</feature>
<dbReference type="InterPro" id="IPR001789">
    <property type="entry name" value="Sig_transdc_resp-reg_receiver"/>
</dbReference>
<evidence type="ECO:0000256" key="2">
    <source>
        <dbReference type="PROSITE-ProRule" id="PRU00169"/>
    </source>
</evidence>
<dbReference type="KEGG" id="hba:Hbal_2163"/>
<dbReference type="AlphaFoldDB" id="C6XM12"/>
<evidence type="ECO:0000313" key="5">
    <source>
        <dbReference type="Proteomes" id="UP000002745"/>
    </source>
</evidence>
<dbReference type="Proteomes" id="UP000002745">
    <property type="component" value="Chromosome"/>
</dbReference>
<protein>
    <submittedName>
        <fullName evidence="4">Response regulator receiver modulated serine phosphatase</fullName>
    </submittedName>
</protein>
<name>C6XM12_HIRBI</name>
<evidence type="ECO:0000313" key="4">
    <source>
        <dbReference type="EMBL" id="ACT59844.1"/>
    </source>
</evidence>
<evidence type="ECO:0000256" key="1">
    <source>
        <dbReference type="ARBA" id="ARBA00022801"/>
    </source>
</evidence>
<dbReference type="InterPro" id="IPR036457">
    <property type="entry name" value="PPM-type-like_dom_sf"/>
</dbReference>
<dbReference type="InterPro" id="IPR036890">
    <property type="entry name" value="HATPase_C_sf"/>
</dbReference>
<dbReference type="GO" id="GO:0016791">
    <property type="term" value="F:phosphatase activity"/>
    <property type="evidence" value="ECO:0007669"/>
    <property type="project" value="TreeGrafter"/>
</dbReference>
<dbReference type="HOGENOM" id="CLU_401579_0_0_5"/>